<feature type="transmembrane region" description="Helical" evidence="1">
    <location>
        <begin position="192"/>
        <end position="212"/>
    </location>
</feature>
<protein>
    <recommendedName>
        <fullName evidence="4">Magnesium transporter NIPA</fullName>
    </recommendedName>
</protein>
<feature type="transmembrane region" description="Helical" evidence="1">
    <location>
        <begin position="103"/>
        <end position="119"/>
    </location>
</feature>
<dbReference type="RefSeq" id="WP_211785732.1">
    <property type="nucleotide sequence ID" value="NZ_BAAABR010000002.1"/>
</dbReference>
<dbReference type="InterPro" id="IPR037185">
    <property type="entry name" value="EmrE-like"/>
</dbReference>
<dbReference type="SUPFAM" id="SSF103481">
    <property type="entry name" value="Multidrug resistance efflux transporter EmrE"/>
    <property type="match status" value="1"/>
</dbReference>
<feature type="transmembrane region" description="Helical" evidence="1">
    <location>
        <begin position="247"/>
        <end position="267"/>
    </location>
</feature>
<feature type="transmembrane region" description="Helical" evidence="1">
    <location>
        <begin position="219"/>
        <end position="241"/>
    </location>
</feature>
<dbReference type="Proteomes" id="UP000318416">
    <property type="component" value="Unassembled WGS sequence"/>
</dbReference>
<proteinExistence type="predicted"/>
<keyword evidence="1" id="KW-0472">Membrane</keyword>
<feature type="transmembrane region" description="Helical" evidence="1">
    <location>
        <begin position="131"/>
        <end position="151"/>
    </location>
</feature>
<keyword evidence="3" id="KW-1185">Reference proteome</keyword>
<feature type="transmembrane region" description="Helical" evidence="1">
    <location>
        <begin position="158"/>
        <end position="180"/>
    </location>
</feature>
<feature type="transmembrane region" description="Helical" evidence="1">
    <location>
        <begin position="48"/>
        <end position="67"/>
    </location>
</feature>
<dbReference type="AlphaFoldDB" id="A0A561EKX3"/>
<dbReference type="PANTHER" id="PTHR40761:SF1">
    <property type="entry name" value="CONSERVED INTEGRAL MEMBRANE ALANINE VALINE AND LEUCINE RICH PROTEIN-RELATED"/>
    <property type="match status" value="1"/>
</dbReference>
<feature type="transmembrane region" description="Helical" evidence="1">
    <location>
        <begin position="6"/>
        <end position="27"/>
    </location>
</feature>
<gene>
    <name evidence="2" type="ORF">FB465_1247</name>
</gene>
<evidence type="ECO:0000256" key="1">
    <source>
        <dbReference type="SAM" id="Phobius"/>
    </source>
</evidence>
<evidence type="ECO:0000313" key="3">
    <source>
        <dbReference type="Proteomes" id="UP000318416"/>
    </source>
</evidence>
<dbReference type="Gene3D" id="1.10.3730.20">
    <property type="match status" value="1"/>
</dbReference>
<organism evidence="2 3">
    <name type="scientific">Kitasatospora atroaurantiaca</name>
    <dbReference type="NCBI Taxonomy" id="285545"/>
    <lineage>
        <taxon>Bacteria</taxon>
        <taxon>Bacillati</taxon>
        <taxon>Actinomycetota</taxon>
        <taxon>Actinomycetes</taxon>
        <taxon>Kitasatosporales</taxon>
        <taxon>Streptomycetaceae</taxon>
        <taxon>Kitasatospora</taxon>
    </lineage>
</organism>
<evidence type="ECO:0008006" key="4">
    <source>
        <dbReference type="Google" id="ProtNLM"/>
    </source>
</evidence>
<keyword evidence="1" id="KW-0812">Transmembrane</keyword>
<reference evidence="2 3" key="1">
    <citation type="submission" date="2019-06" db="EMBL/GenBank/DDBJ databases">
        <title>Sequencing the genomes of 1000 actinobacteria strains.</title>
        <authorList>
            <person name="Klenk H.-P."/>
        </authorList>
    </citation>
    <scope>NUCLEOTIDE SEQUENCE [LARGE SCALE GENOMIC DNA]</scope>
    <source>
        <strain evidence="2 3">DSM 41649</strain>
    </source>
</reference>
<evidence type="ECO:0000313" key="2">
    <source>
        <dbReference type="EMBL" id="TWE16270.1"/>
    </source>
</evidence>
<dbReference type="PANTHER" id="PTHR40761">
    <property type="entry name" value="CONSERVED INTEGRAL MEMBRANE ALANINE VALINE AND LEUCINE RICH PROTEIN-RELATED"/>
    <property type="match status" value="1"/>
</dbReference>
<feature type="transmembrane region" description="Helical" evidence="1">
    <location>
        <begin position="73"/>
        <end position="96"/>
    </location>
</feature>
<dbReference type="EMBL" id="VIVR01000001">
    <property type="protein sequence ID" value="TWE16270.1"/>
    <property type="molecule type" value="Genomic_DNA"/>
</dbReference>
<comment type="caution">
    <text evidence="2">The sequence shown here is derived from an EMBL/GenBank/DDBJ whole genome shotgun (WGS) entry which is preliminary data.</text>
</comment>
<sequence length="274" mass="27508">MLLGLSATLVATLCYGLASVFQARGARAASGEGGPRRRRLAAVFRSRWFLLGTALDIAGFVMVVIALRRLPLFVVQAVTGASLAVTALAAMWLLGISLGRRDTAGLFAVCVGLVLLGLGSGPEGHADGGTAFQLGLLAGAVGTVAVGLLLTRGRGTPVAAALGFLAGMGFGVVSLAVRVLSPGTPLGVFTEAAAYALAIGGTAAYLWYALALQRGAMTAVIAAVIVGETVVPGLIGVAVLGDRPRPGYTWAAVAGFVLAVGGTFALARFGELES</sequence>
<accession>A0A561EKX3</accession>
<keyword evidence="1" id="KW-1133">Transmembrane helix</keyword>
<name>A0A561EKX3_9ACTN</name>